<feature type="transmembrane region" description="Helical" evidence="8">
    <location>
        <begin position="17"/>
        <end position="38"/>
    </location>
</feature>
<feature type="transmembrane region" description="Helical" evidence="8">
    <location>
        <begin position="130"/>
        <end position="150"/>
    </location>
</feature>
<evidence type="ECO:0000256" key="6">
    <source>
        <dbReference type="ARBA" id="ARBA00023136"/>
    </source>
</evidence>
<evidence type="ECO:0000256" key="2">
    <source>
        <dbReference type="ARBA" id="ARBA00005887"/>
    </source>
</evidence>
<keyword evidence="11" id="KW-1185">Reference proteome</keyword>
<keyword evidence="5 8" id="KW-1133">Transmembrane helix</keyword>
<gene>
    <name evidence="10" type="ORF">HNY73_023087</name>
</gene>
<reference evidence="10" key="2">
    <citation type="submission" date="2020-06" db="EMBL/GenBank/DDBJ databases">
        <authorList>
            <person name="Sheffer M."/>
        </authorList>
    </citation>
    <scope>NUCLEOTIDE SEQUENCE</scope>
</reference>
<feature type="transmembrane region" description="Helical" evidence="8">
    <location>
        <begin position="99"/>
        <end position="118"/>
    </location>
</feature>
<feature type="transmembrane region" description="Helical" evidence="8">
    <location>
        <begin position="272"/>
        <end position="289"/>
    </location>
</feature>
<evidence type="ECO:0000256" key="8">
    <source>
        <dbReference type="RuleBase" id="RU362002"/>
    </source>
</evidence>
<evidence type="ECO:0000256" key="3">
    <source>
        <dbReference type="ARBA" id="ARBA00022448"/>
    </source>
</evidence>
<dbReference type="PANTHER" id="PTHR11730:SF58">
    <property type="entry name" value="AMMONIUM TRANSPORTER"/>
    <property type="match status" value="1"/>
</dbReference>
<dbReference type="GO" id="GO:0008519">
    <property type="term" value="F:ammonium channel activity"/>
    <property type="evidence" value="ECO:0007669"/>
    <property type="project" value="InterPro"/>
</dbReference>
<evidence type="ECO:0000256" key="7">
    <source>
        <dbReference type="ARBA" id="ARBA00023177"/>
    </source>
</evidence>
<evidence type="ECO:0000259" key="9">
    <source>
        <dbReference type="Pfam" id="PF00909"/>
    </source>
</evidence>
<dbReference type="InterPro" id="IPR024041">
    <property type="entry name" value="NH4_transpt_AmtB-like_dom"/>
</dbReference>
<organism evidence="10 11">
    <name type="scientific">Argiope bruennichi</name>
    <name type="common">Wasp spider</name>
    <name type="synonym">Aranea bruennichi</name>
    <dbReference type="NCBI Taxonomy" id="94029"/>
    <lineage>
        <taxon>Eukaryota</taxon>
        <taxon>Metazoa</taxon>
        <taxon>Ecdysozoa</taxon>
        <taxon>Arthropoda</taxon>
        <taxon>Chelicerata</taxon>
        <taxon>Arachnida</taxon>
        <taxon>Araneae</taxon>
        <taxon>Araneomorphae</taxon>
        <taxon>Entelegynae</taxon>
        <taxon>Araneoidea</taxon>
        <taxon>Araneidae</taxon>
        <taxon>Argiope</taxon>
    </lineage>
</organism>
<dbReference type="GO" id="GO:0005886">
    <property type="term" value="C:plasma membrane"/>
    <property type="evidence" value="ECO:0007669"/>
    <property type="project" value="UniProtKB-SubCell"/>
</dbReference>
<dbReference type="GO" id="GO:0097272">
    <property type="term" value="P:ammonium homeostasis"/>
    <property type="evidence" value="ECO:0007669"/>
    <property type="project" value="TreeGrafter"/>
</dbReference>
<evidence type="ECO:0000256" key="1">
    <source>
        <dbReference type="ARBA" id="ARBA00004141"/>
    </source>
</evidence>
<sequence>MEEETSDGLNPVNADDATWILTASFVIFTMQTGFGLLESGAVSKKNEVNILMKNAVDVILGGLSYWMFGYGLQYGQGPGTSAFCGVGSFLVDTTEEDSGVFATFIFQLSFATTATTIVSGAMAERANFNAYIIFSFVNTITYCIPAGWMWGQHGFLKKMGAIDFAGSCAVHLTGGSSALVAAIMLKPRLHRYDEGTDSLAMGDPGNAIMGLFTLWWGWLVFNTGSSFGITGNKWQYSGRAAINTINASLGGGMAALLITYLKNRIYGVSDTVNGILGALVGVTAGSAFLRPWESIVVGAVCAIVVNEATPFLDKMNVDDPVGAVAVHGVGGILGMTAVGLFVEADPLLNMTGGLNGLFKGGGFYFLFVQLFACVCTATWSMSTTFILLKTINYITPIRLSEAQELLGADYNEHGIRHNGYDYNGMIDHLRRQGYKLHSCQSFTPPRSEWDDYLMEKYLKSLREQQLQQQPQNGHRLVWTETSEGRSFQNRMRKKLQLCIENCSIS</sequence>
<dbReference type="InterPro" id="IPR001905">
    <property type="entry name" value="Ammonium_transpt"/>
</dbReference>
<evidence type="ECO:0000313" key="11">
    <source>
        <dbReference type="Proteomes" id="UP000807504"/>
    </source>
</evidence>
<feature type="transmembrane region" description="Helical" evidence="8">
    <location>
        <begin position="241"/>
        <end position="260"/>
    </location>
</feature>
<comment type="caution">
    <text evidence="10">The sequence shown here is derived from an EMBL/GenBank/DDBJ whole genome shotgun (WGS) entry which is preliminary data.</text>
</comment>
<dbReference type="Gene3D" id="1.10.3430.10">
    <property type="entry name" value="Ammonium transporter AmtB like domains"/>
    <property type="match status" value="1"/>
</dbReference>
<dbReference type="PROSITE" id="PS01219">
    <property type="entry name" value="AMMONIUM_TRANSP"/>
    <property type="match status" value="1"/>
</dbReference>
<comment type="similarity">
    <text evidence="2 8">Belongs to the ammonia transporter channel (TC 1.A.11.2) family.</text>
</comment>
<name>A0A8T0E4C1_ARGBR</name>
<feature type="transmembrane region" description="Helical" evidence="8">
    <location>
        <begin position="50"/>
        <end position="68"/>
    </location>
</feature>
<keyword evidence="4 8" id="KW-0812">Transmembrane</keyword>
<dbReference type="Pfam" id="PF00909">
    <property type="entry name" value="Ammonium_transp"/>
    <property type="match status" value="1"/>
</dbReference>
<dbReference type="Proteomes" id="UP000807504">
    <property type="component" value="Unassembled WGS sequence"/>
</dbReference>
<keyword evidence="6 8" id="KW-0472">Membrane</keyword>
<feature type="transmembrane region" description="Helical" evidence="8">
    <location>
        <begin position="324"/>
        <end position="342"/>
    </location>
</feature>
<dbReference type="SUPFAM" id="SSF111352">
    <property type="entry name" value="Ammonium transporter"/>
    <property type="match status" value="1"/>
</dbReference>
<dbReference type="FunFam" id="1.10.3430.10:FF:000008">
    <property type="entry name" value="Ammonium transporter"/>
    <property type="match status" value="1"/>
</dbReference>
<evidence type="ECO:0000313" key="10">
    <source>
        <dbReference type="EMBL" id="KAF8765089.1"/>
    </source>
</evidence>
<protein>
    <recommendedName>
        <fullName evidence="8">Ammonium transporter</fullName>
    </recommendedName>
</protein>
<comment type="caution">
    <text evidence="8">Lacks conserved residue(s) required for the propagation of feature annotation.</text>
</comment>
<feature type="transmembrane region" description="Helical" evidence="8">
    <location>
        <begin position="205"/>
        <end position="221"/>
    </location>
</feature>
<dbReference type="NCBIfam" id="TIGR00836">
    <property type="entry name" value="amt"/>
    <property type="match status" value="1"/>
</dbReference>
<keyword evidence="7 8" id="KW-0924">Ammonia transport</keyword>
<feature type="transmembrane region" description="Helical" evidence="8">
    <location>
        <begin position="362"/>
        <end position="388"/>
    </location>
</feature>
<dbReference type="InterPro" id="IPR029020">
    <property type="entry name" value="Ammonium/urea_transptr"/>
</dbReference>
<dbReference type="AlphaFoldDB" id="A0A8T0E4C1"/>
<evidence type="ECO:0000256" key="5">
    <source>
        <dbReference type="ARBA" id="ARBA00022989"/>
    </source>
</evidence>
<accession>A0A8T0E4C1</accession>
<dbReference type="InterPro" id="IPR018047">
    <property type="entry name" value="Ammonium_transpt_CS"/>
</dbReference>
<feature type="domain" description="Ammonium transporter AmtB-like" evidence="9">
    <location>
        <begin position="19"/>
        <end position="414"/>
    </location>
</feature>
<dbReference type="EMBL" id="JABXBU010002231">
    <property type="protein sequence ID" value="KAF8765089.1"/>
    <property type="molecule type" value="Genomic_DNA"/>
</dbReference>
<proteinExistence type="inferred from homology"/>
<comment type="subcellular location">
    <subcellularLocation>
        <location evidence="8">Cell membrane</location>
        <topology evidence="8">Multi-pass membrane protein</topology>
    </subcellularLocation>
    <subcellularLocation>
        <location evidence="1">Membrane</location>
        <topology evidence="1">Multi-pass membrane protein</topology>
    </subcellularLocation>
</comment>
<reference evidence="10" key="1">
    <citation type="journal article" date="2020" name="bioRxiv">
        <title>Chromosome-level reference genome of the European wasp spider Argiope bruennichi: a resource for studies on range expansion and evolutionary adaptation.</title>
        <authorList>
            <person name="Sheffer M.M."/>
            <person name="Hoppe A."/>
            <person name="Krehenwinkel H."/>
            <person name="Uhl G."/>
            <person name="Kuss A.W."/>
            <person name="Jensen L."/>
            <person name="Jensen C."/>
            <person name="Gillespie R.G."/>
            <person name="Hoff K.J."/>
            <person name="Prost S."/>
        </authorList>
    </citation>
    <scope>NUCLEOTIDE SEQUENCE</scope>
</reference>
<evidence type="ECO:0000256" key="4">
    <source>
        <dbReference type="ARBA" id="ARBA00022692"/>
    </source>
</evidence>
<keyword evidence="3 8" id="KW-0813">Transport</keyword>
<dbReference type="PANTHER" id="PTHR11730">
    <property type="entry name" value="AMMONIUM TRANSPORTER"/>
    <property type="match status" value="1"/>
</dbReference>